<keyword evidence="2" id="KW-1185">Reference proteome</keyword>
<protein>
    <submittedName>
        <fullName evidence="1">Uncharacterized protein</fullName>
    </submittedName>
</protein>
<name>A0ABU6W2W6_9FABA</name>
<dbReference type="Gene3D" id="2.40.50.140">
    <property type="entry name" value="Nucleic acid-binding proteins"/>
    <property type="match status" value="1"/>
</dbReference>
<proteinExistence type="predicted"/>
<evidence type="ECO:0000313" key="2">
    <source>
        <dbReference type="Proteomes" id="UP001341840"/>
    </source>
</evidence>
<evidence type="ECO:0000313" key="1">
    <source>
        <dbReference type="EMBL" id="MED6180002.1"/>
    </source>
</evidence>
<dbReference type="Proteomes" id="UP001341840">
    <property type="component" value="Unassembled WGS sequence"/>
</dbReference>
<organism evidence="1 2">
    <name type="scientific">Stylosanthes scabra</name>
    <dbReference type="NCBI Taxonomy" id="79078"/>
    <lineage>
        <taxon>Eukaryota</taxon>
        <taxon>Viridiplantae</taxon>
        <taxon>Streptophyta</taxon>
        <taxon>Embryophyta</taxon>
        <taxon>Tracheophyta</taxon>
        <taxon>Spermatophyta</taxon>
        <taxon>Magnoliopsida</taxon>
        <taxon>eudicotyledons</taxon>
        <taxon>Gunneridae</taxon>
        <taxon>Pentapetalae</taxon>
        <taxon>rosids</taxon>
        <taxon>fabids</taxon>
        <taxon>Fabales</taxon>
        <taxon>Fabaceae</taxon>
        <taxon>Papilionoideae</taxon>
        <taxon>50 kb inversion clade</taxon>
        <taxon>dalbergioids sensu lato</taxon>
        <taxon>Dalbergieae</taxon>
        <taxon>Pterocarpus clade</taxon>
        <taxon>Stylosanthes</taxon>
    </lineage>
</organism>
<dbReference type="SUPFAM" id="SSF50249">
    <property type="entry name" value="Nucleic acid-binding proteins"/>
    <property type="match status" value="1"/>
</dbReference>
<reference evidence="1 2" key="1">
    <citation type="journal article" date="2023" name="Plants (Basel)">
        <title>Bridging the Gap: Combining Genomics and Transcriptomics Approaches to Understand Stylosanthes scabra, an Orphan Legume from the Brazilian Caatinga.</title>
        <authorList>
            <person name="Ferreira-Neto J.R.C."/>
            <person name="da Silva M.D."/>
            <person name="Binneck E."/>
            <person name="de Melo N.F."/>
            <person name="da Silva R.H."/>
            <person name="de Melo A.L.T.M."/>
            <person name="Pandolfi V."/>
            <person name="Bustamante F.O."/>
            <person name="Brasileiro-Vidal A.C."/>
            <person name="Benko-Iseppon A.M."/>
        </authorList>
    </citation>
    <scope>NUCLEOTIDE SEQUENCE [LARGE SCALE GENOMIC DNA]</scope>
    <source>
        <tissue evidence="1">Leaves</tissue>
    </source>
</reference>
<sequence>MYLYNYSCILPVELPEELTQGNVKMMKIEDVVKIVEEVHAWIAARVVALNVGARDQYYKGYGNCGKKVDTAPKGIYECGECQHTNDDFKFKLSQQVNQFWEQGHKSTSVLGTYSHSRSNLISM</sequence>
<dbReference type="InterPro" id="IPR012340">
    <property type="entry name" value="NA-bd_OB-fold"/>
</dbReference>
<accession>A0ABU6W2W6</accession>
<comment type="caution">
    <text evidence="1">The sequence shown here is derived from an EMBL/GenBank/DDBJ whole genome shotgun (WGS) entry which is preliminary data.</text>
</comment>
<gene>
    <name evidence="1" type="ORF">PIB30_006119</name>
</gene>
<dbReference type="EMBL" id="JASCZI010181255">
    <property type="protein sequence ID" value="MED6180002.1"/>
    <property type="molecule type" value="Genomic_DNA"/>
</dbReference>